<gene>
    <name evidence="1" type="ORF">SAMN00120144_1448</name>
</gene>
<organism evidence="1 2">
    <name type="scientific">Hymenobacter roseosalivarius DSM 11622</name>
    <dbReference type="NCBI Taxonomy" id="645990"/>
    <lineage>
        <taxon>Bacteria</taxon>
        <taxon>Pseudomonadati</taxon>
        <taxon>Bacteroidota</taxon>
        <taxon>Cytophagia</taxon>
        <taxon>Cytophagales</taxon>
        <taxon>Hymenobacteraceae</taxon>
        <taxon>Hymenobacter</taxon>
    </lineage>
</organism>
<dbReference type="EMBL" id="FWWW01000047">
    <property type="protein sequence ID" value="SMB86889.1"/>
    <property type="molecule type" value="Genomic_DNA"/>
</dbReference>
<reference evidence="1 2" key="1">
    <citation type="submission" date="2017-04" db="EMBL/GenBank/DDBJ databases">
        <authorList>
            <person name="Afonso C.L."/>
            <person name="Miller P.J."/>
            <person name="Scott M.A."/>
            <person name="Spackman E."/>
            <person name="Goraichik I."/>
            <person name="Dimitrov K.M."/>
            <person name="Suarez D.L."/>
            <person name="Swayne D.E."/>
        </authorList>
    </citation>
    <scope>NUCLEOTIDE SEQUENCE [LARGE SCALE GENOMIC DNA]</scope>
    <source>
        <strain evidence="1 2">DSM 11622</strain>
    </source>
</reference>
<protein>
    <submittedName>
        <fullName evidence="1">Uncharacterized protein</fullName>
    </submittedName>
</protein>
<dbReference type="Proteomes" id="UP000192266">
    <property type="component" value="Unassembled WGS sequence"/>
</dbReference>
<dbReference type="AlphaFoldDB" id="A0A1W1V0N4"/>
<evidence type="ECO:0000313" key="1">
    <source>
        <dbReference type="EMBL" id="SMB86889.1"/>
    </source>
</evidence>
<proteinExistence type="predicted"/>
<evidence type="ECO:0000313" key="2">
    <source>
        <dbReference type="Proteomes" id="UP000192266"/>
    </source>
</evidence>
<name>A0A1W1V0N4_9BACT</name>
<sequence>MVSFIRLPSIMKSLLKFLLLFSLIIVGKLVKNPIAGDIAAKPTAANELPVHMISFFSRQATLQGVAPGDNRQWWAQSQAGANSVFN</sequence>
<accession>A0A1W1V0N4</accession>
<keyword evidence="2" id="KW-1185">Reference proteome</keyword>